<dbReference type="InterPro" id="IPR004175">
    <property type="entry name" value="RNA_CPDase"/>
</dbReference>
<dbReference type="Gene3D" id="3.90.1140.10">
    <property type="entry name" value="Cyclic phosphodiesterase"/>
    <property type="match status" value="1"/>
</dbReference>
<dbReference type="AlphaFoldDB" id="A0A1N6H7P5"/>
<dbReference type="InterPro" id="IPR009097">
    <property type="entry name" value="Cyclic_Pdiesterase"/>
</dbReference>
<accession>A0A1N6H7P5</accession>
<keyword evidence="4" id="KW-0436">Ligase</keyword>
<keyword evidence="1 2" id="KW-0378">Hydrolase</keyword>
<dbReference type="GO" id="GO:0004113">
    <property type="term" value="F:2',3'-cyclic-nucleotide 3'-phosphodiesterase activity"/>
    <property type="evidence" value="ECO:0007669"/>
    <property type="project" value="InterPro"/>
</dbReference>
<protein>
    <recommendedName>
        <fullName evidence="2">RNA 2',3'-cyclic phosphodiesterase</fullName>
        <shortName evidence="2">RNA 2',3'-CPDase</shortName>
        <ecNumber evidence="2">3.1.4.58</ecNumber>
    </recommendedName>
</protein>
<feature type="short sequence motif" description="HXTX 2" evidence="2">
    <location>
        <begin position="132"/>
        <end position="135"/>
    </location>
</feature>
<dbReference type="NCBIfam" id="TIGR02258">
    <property type="entry name" value="2_5_ligase"/>
    <property type="match status" value="1"/>
</dbReference>
<dbReference type="RefSeq" id="WP_051537602.1">
    <property type="nucleotide sequence ID" value="NZ_FSRO01000001.1"/>
</dbReference>
<comment type="similarity">
    <text evidence="2">Belongs to the 2H phosphoesterase superfamily. ThpR family.</text>
</comment>
<dbReference type="GO" id="GO:0008664">
    <property type="term" value="F:RNA 2',3'-cyclic 3'-phosphodiesterase activity"/>
    <property type="evidence" value="ECO:0007669"/>
    <property type="project" value="UniProtKB-EC"/>
</dbReference>
<feature type="active site" description="Proton acceptor" evidence="2">
    <location>
        <position position="132"/>
    </location>
</feature>
<sequence length="181" mass="21200">MKRISIKENRTVRIFFAIWPDEAVRKQLAHLAKRSVLISGGRGVKIEAIHLTLVFLGEVNVNRVDDLCSIAKGVIAKSFDFSIDEIYYWKQNRIICAGMKQYSPELLILVDSLRNVLSDAGFLFDRRDYRPHITLVRRAVYPVEYNLTRPISWRIHEWTLMQSKQTDSGVYYIPLDRWSLR</sequence>
<dbReference type="GO" id="GO:0016874">
    <property type="term" value="F:ligase activity"/>
    <property type="evidence" value="ECO:0007669"/>
    <property type="project" value="UniProtKB-KW"/>
</dbReference>
<evidence type="ECO:0000256" key="2">
    <source>
        <dbReference type="HAMAP-Rule" id="MF_01940"/>
    </source>
</evidence>
<dbReference type="EC" id="3.1.4.58" evidence="2"/>
<name>A0A1N6H7P5_9PROT</name>
<evidence type="ECO:0000313" key="4">
    <source>
        <dbReference type="EMBL" id="SIO15705.1"/>
    </source>
</evidence>
<comment type="catalytic activity">
    <reaction evidence="2">
        <text>a 3'-end 2',3'-cyclophospho-ribonucleotide-RNA + H2O = a 3'-end 2'-phospho-ribonucleotide-RNA + H(+)</text>
        <dbReference type="Rhea" id="RHEA:11828"/>
        <dbReference type="Rhea" id="RHEA-COMP:10464"/>
        <dbReference type="Rhea" id="RHEA-COMP:17353"/>
        <dbReference type="ChEBI" id="CHEBI:15377"/>
        <dbReference type="ChEBI" id="CHEBI:15378"/>
        <dbReference type="ChEBI" id="CHEBI:83064"/>
        <dbReference type="ChEBI" id="CHEBI:173113"/>
        <dbReference type="EC" id="3.1.4.58"/>
    </reaction>
</comment>
<comment type="function">
    <text evidence="2">Hydrolyzes RNA 2',3'-cyclic phosphodiester to an RNA 2'-phosphomonoester.</text>
</comment>
<feature type="active site" description="Proton donor" evidence="2">
    <location>
        <position position="50"/>
    </location>
</feature>
<gene>
    <name evidence="4" type="ORF">SAMN02743940_1054</name>
</gene>
<keyword evidence="5" id="KW-1185">Reference proteome</keyword>
<evidence type="ECO:0000256" key="1">
    <source>
        <dbReference type="ARBA" id="ARBA00022801"/>
    </source>
</evidence>
<evidence type="ECO:0000259" key="3">
    <source>
        <dbReference type="Pfam" id="PF02834"/>
    </source>
</evidence>
<feature type="short sequence motif" description="HXTX 1" evidence="2">
    <location>
        <begin position="50"/>
        <end position="53"/>
    </location>
</feature>
<reference evidence="4 5" key="1">
    <citation type="submission" date="2016-12" db="EMBL/GenBank/DDBJ databases">
        <authorList>
            <person name="Song W.-J."/>
            <person name="Kurnit D.M."/>
        </authorList>
    </citation>
    <scope>NUCLEOTIDE SEQUENCE [LARGE SCALE GENOMIC DNA]</scope>
    <source>
        <strain evidence="4 5">ATCC 49181</strain>
    </source>
</reference>
<dbReference type="PANTHER" id="PTHR35561">
    <property type="entry name" value="RNA 2',3'-CYCLIC PHOSPHODIESTERASE"/>
    <property type="match status" value="1"/>
</dbReference>
<organism evidence="4 5">
    <name type="scientific">Nitrosomonas cryotolerans ATCC 49181</name>
    <dbReference type="NCBI Taxonomy" id="1131553"/>
    <lineage>
        <taxon>Bacteria</taxon>
        <taxon>Pseudomonadati</taxon>
        <taxon>Pseudomonadota</taxon>
        <taxon>Betaproteobacteria</taxon>
        <taxon>Nitrosomonadales</taxon>
        <taxon>Nitrosomonadaceae</taxon>
        <taxon>Nitrosomonas</taxon>
    </lineage>
</organism>
<dbReference type="Proteomes" id="UP000185062">
    <property type="component" value="Unassembled WGS sequence"/>
</dbReference>
<dbReference type="HAMAP" id="MF_01940">
    <property type="entry name" value="RNA_CPDase"/>
    <property type="match status" value="1"/>
</dbReference>
<dbReference type="EMBL" id="FSRO01000001">
    <property type="protein sequence ID" value="SIO15705.1"/>
    <property type="molecule type" value="Genomic_DNA"/>
</dbReference>
<dbReference type="PANTHER" id="PTHR35561:SF1">
    <property type="entry name" value="RNA 2',3'-CYCLIC PHOSPHODIESTERASE"/>
    <property type="match status" value="1"/>
</dbReference>
<evidence type="ECO:0000313" key="5">
    <source>
        <dbReference type="Proteomes" id="UP000185062"/>
    </source>
</evidence>
<dbReference type="InterPro" id="IPR014051">
    <property type="entry name" value="Phosphoesterase_HXTX"/>
</dbReference>
<dbReference type="Pfam" id="PF02834">
    <property type="entry name" value="LigT_PEase"/>
    <property type="match status" value="1"/>
</dbReference>
<dbReference type="STRING" id="44575.SAMN05216419_102013"/>
<dbReference type="SUPFAM" id="SSF55144">
    <property type="entry name" value="LigT-like"/>
    <property type="match status" value="1"/>
</dbReference>
<feature type="domain" description="Phosphoesterase HXTX" evidence="3">
    <location>
        <begin position="18"/>
        <end position="95"/>
    </location>
</feature>
<proteinExistence type="inferred from homology"/>